<dbReference type="GO" id="GO:0000049">
    <property type="term" value="F:tRNA binding"/>
    <property type="evidence" value="ECO:0007669"/>
    <property type="project" value="UniProtKB-KW"/>
</dbReference>
<keyword evidence="8" id="KW-0694">RNA-binding</keyword>
<evidence type="ECO:0000256" key="2">
    <source>
        <dbReference type="ARBA" id="ARBA00013168"/>
    </source>
</evidence>
<keyword evidence="4" id="KW-0820">tRNA-binding</keyword>
<name>A0A8J6T601_9BACT</name>
<evidence type="ECO:0000313" key="14">
    <source>
        <dbReference type="Proteomes" id="UP000603545"/>
    </source>
</evidence>
<evidence type="ECO:0000256" key="3">
    <source>
        <dbReference type="ARBA" id="ARBA00017959"/>
    </source>
</evidence>
<evidence type="ECO:0000256" key="6">
    <source>
        <dbReference type="ARBA" id="ARBA00022741"/>
    </source>
</evidence>
<dbReference type="Pfam" id="PF02272">
    <property type="entry name" value="DHHA1"/>
    <property type="match status" value="1"/>
</dbReference>
<comment type="caution">
    <text evidence="13">The sequence shown here is derived from an EMBL/GenBank/DDBJ whole genome shotgun (WGS) entry which is preliminary data.</text>
</comment>
<keyword evidence="5" id="KW-0436">Ligase</keyword>
<feature type="domain" description="DHHA1" evidence="12">
    <location>
        <begin position="8"/>
        <end position="98"/>
    </location>
</feature>
<evidence type="ECO:0000256" key="7">
    <source>
        <dbReference type="ARBA" id="ARBA00022840"/>
    </source>
</evidence>
<keyword evidence="7" id="KW-0067">ATP-binding</keyword>
<evidence type="ECO:0000256" key="8">
    <source>
        <dbReference type="ARBA" id="ARBA00022884"/>
    </source>
</evidence>
<keyword evidence="9" id="KW-0648">Protein biosynthesis</keyword>
<evidence type="ECO:0000256" key="11">
    <source>
        <dbReference type="ARBA" id="ARBA00032577"/>
    </source>
</evidence>
<dbReference type="GO" id="GO:0004813">
    <property type="term" value="F:alanine-tRNA ligase activity"/>
    <property type="evidence" value="ECO:0007669"/>
    <property type="project" value="UniProtKB-EC"/>
</dbReference>
<dbReference type="GO" id="GO:0006412">
    <property type="term" value="P:translation"/>
    <property type="evidence" value="ECO:0007669"/>
    <property type="project" value="UniProtKB-KW"/>
</dbReference>
<reference evidence="13 14" key="1">
    <citation type="submission" date="2020-08" db="EMBL/GenBank/DDBJ databases">
        <title>Bridging the membrane lipid divide: bacteria of the FCB group superphylum have the potential to synthesize archaeal ether lipids.</title>
        <authorList>
            <person name="Villanueva L."/>
            <person name="Von Meijenfeldt F.A.B."/>
            <person name="Westbye A.B."/>
            <person name="Yadav S."/>
            <person name="Hopmans E.C."/>
            <person name="Dutilh B.E."/>
            <person name="Sinninghe Damste J.S."/>
        </authorList>
    </citation>
    <scope>NUCLEOTIDE SEQUENCE [LARGE SCALE GENOMIC DNA]</scope>
    <source>
        <strain evidence="13">NIOZ-UU82</strain>
    </source>
</reference>
<evidence type="ECO:0000256" key="1">
    <source>
        <dbReference type="ARBA" id="ARBA00008226"/>
    </source>
</evidence>
<evidence type="ECO:0000256" key="10">
    <source>
        <dbReference type="ARBA" id="ARBA00023146"/>
    </source>
</evidence>
<sequence length="100" mass="10707">MCYLIQIINKIVQLSADRLKEKIKSGIVVFGSVSGSKVLLITVVTKDLTKRFNAGSIVKQVAAILGGGGGRRPDMAQAGGTMPEKLDQALEKTYEIVAKM</sequence>
<evidence type="ECO:0000313" key="13">
    <source>
        <dbReference type="EMBL" id="MBC8198777.1"/>
    </source>
</evidence>
<protein>
    <recommendedName>
        <fullName evidence="3">Alanine--tRNA ligase</fullName>
        <ecNumber evidence="2">6.1.1.7</ecNumber>
    </recommendedName>
    <alternativeName>
        <fullName evidence="11">Alanyl-tRNA synthetase</fullName>
    </alternativeName>
</protein>
<organism evidence="13 14">
    <name type="scientific">Candidatus Desulfaltia bathyphila</name>
    <dbReference type="NCBI Taxonomy" id="2841697"/>
    <lineage>
        <taxon>Bacteria</taxon>
        <taxon>Pseudomonadati</taxon>
        <taxon>Thermodesulfobacteriota</taxon>
        <taxon>Desulfobacteria</taxon>
        <taxon>Desulfobacterales</taxon>
        <taxon>Desulfobacterales incertae sedis</taxon>
        <taxon>Candidatus Desulfaltia</taxon>
    </lineage>
</organism>
<comment type="similarity">
    <text evidence="1">Belongs to the class-II aminoacyl-tRNA synthetase family.</text>
</comment>
<dbReference type="GO" id="GO:0005524">
    <property type="term" value="F:ATP binding"/>
    <property type="evidence" value="ECO:0007669"/>
    <property type="project" value="UniProtKB-KW"/>
</dbReference>
<dbReference type="Gene3D" id="3.10.310.40">
    <property type="match status" value="1"/>
</dbReference>
<gene>
    <name evidence="13" type="ORF">H8E80_01845</name>
</gene>
<evidence type="ECO:0000259" key="12">
    <source>
        <dbReference type="Pfam" id="PF02272"/>
    </source>
</evidence>
<dbReference type="EMBL" id="JACNLL010000024">
    <property type="protein sequence ID" value="MBC8198777.1"/>
    <property type="molecule type" value="Genomic_DNA"/>
</dbReference>
<accession>A0A8J6T601</accession>
<proteinExistence type="inferred from homology"/>
<dbReference type="Proteomes" id="UP000603545">
    <property type="component" value="Unassembled WGS sequence"/>
</dbReference>
<evidence type="ECO:0000256" key="4">
    <source>
        <dbReference type="ARBA" id="ARBA00022555"/>
    </source>
</evidence>
<dbReference type="InterPro" id="IPR003156">
    <property type="entry name" value="DHHA1_dom"/>
</dbReference>
<evidence type="ECO:0000256" key="9">
    <source>
        <dbReference type="ARBA" id="ARBA00022917"/>
    </source>
</evidence>
<dbReference type="FunFam" id="3.10.310.40:FF:000001">
    <property type="entry name" value="Alanine--tRNA ligase"/>
    <property type="match status" value="1"/>
</dbReference>
<evidence type="ECO:0000256" key="5">
    <source>
        <dbReference type="ARBA" id="ARBA00022598"/>
    </source>
</evidence>
<keyword evidence="10" id="KW-0030">Aminoacyl-tRNA synthetase</keyword>
<dbReference type="AlphaFoldDB" id="A0A8J6T601"/>
<keyword evidence="6" id="KW-0547">Nucleotide-binding</keyword>
<dbReference type="EC" id="6.1.1.7" evidence="2"/>